<feature type="region of interest" description="Disordered" evidence="1">
    <location>
        <begin position="492"/>
        <end position="518"/>
    </location>
</feature>
<dbReference type="RefSeq" id="WP_204747686.1">
    <property type="nucleotide sequence ID" value="NZ_CP069188.1"/>
</dbReference>
<organism evidence="2 3">
    <name type="scientific">Haloterrigena salifodinae</name>
    <dbReference type="NCBI Taxonomy" id="2675099"/>
    <lineage>
        <taxon>Archaea</taxon>
        <taxon>Methanobacteriati</taxon>
        <taxon>Methanobacteriota</taxon>
        <taxon>Stenosarchaea group</taxon>
        <taxon>Halobacteria</taxon>
        <taxon>Halobacteriales</taxon>
        <taxon>Natrialbaceae</taxon>
        <taxon>Haloterrigena</taxon>
    </lineage>
</organism>
<dbReference type="KEGG" id="hsal:JMJ58_19515"/>
<dbReference type="GeneID" id="62877361"/>
<evidence type="ECO:0000313" key="2">
    <source>
        <dbReference type="EMBL" id="QRV15070.1"/>
    </source>
</evidence>
<gene>
    <name evidence="2" type="ORF">JMJ58_19515</name>
</gene>
<dbReference type="EMBL" id="CP069188">
    <property type="protein sequence ID" value="QRV15070.1"/>
    <property type="molecule type" value="Genomic_DNA"/>
</dbReference>
<feature type="compositionally biased region" description="Polar residues" evidence="1">
    <location>
        <begin position="507"/>
        <end position="518"/>
    </location>
</feature>
<dbReference type="AlphaFoldDB" id="A0A8T8E0X1"/>
<accession>A0A8T8E0X1</accession>
<reference evidence="2 3" key="1">
    <citation type="submission" date="2021-01" db="EMBL/GenBank/DDBJ databases">
        <title>Genome Sequence and Methylation Pattern of Haloterrigena salifodinae BOL5-1, An Extremely Halophilic Archaeon from a Bolivian Salt Mine.</title>
        <authorList>
            <person name="DasSarma P."/>
            <person name="Anton B.P."/>
            <person name="DasSarma S.L."/>
            <person name="von Ehrenheim H.A.L."/>
            <person name="Martinez F.L."/>
            <person name="Guzman D."/>
            <person name="Roberts R.J."/>
            <person name="DasSarma S."/>
        </authorList>
    </citation>
    <scope>NUCLEOTIDE SEQUENCE [LARGE SCALE GENOMIC DNA]</scope>
    <source>
        <strain evidence="2 3">BOL5-1</strain>
    </source>
</reference>
<protein>
    <submittedName>
        <fullName evidence="2">Uncharacterized protein</fullName>
    </submittedName>
</protein>
<dbReference type="Proteomes" id="UP000637819">
    <property type="component" value="Chromosome"/>
</dbReference>
<sequence>MSVETQLYDTTGGTDWEVPELHTILQVTRDLGVVGEEDTCLTVATASINGGLEDGGGLFVLYSPARGGKDFTLRKTLEAIYGPGTVYEHPTDESETARYYSAKEANKYDIHIVGDLARVGEGTEKMLKDWGEGRDSERKVTDITKSEEDDDRTETMILECPRIVFATMATDNRNADMNDFPELLKRAFMQSVDTTKEQTERVIKRKAEEHAGQTVLQVDPVERAKIRQYFESIPVDLFTDNVNNKVSKPGMVEIARQTIEEGRMMPTEFNEARFDFDRLASMMGNMALIHHADRMTVDTGRGLLLLSAPVDYWYTMQIMGNNMVMSALNLTDEDQAILQLLNDLDYAPARKDIQQELRRLGHNIRDSDVKRALDSMRESGYITEHSGSPLTYSISDFASVTDVNVSLNYNSIVEAAADEVRNIQGIEPEVADEYVRRYCEGSGTIAVHPFTGEAVDITEDDSLGEMTSEASEKTKAIVKGEEVDEEMASIFEEEPLHAQQAKDEEAQTSLTETGGTLE</sequence>
<proteinExistence type="predicted"/>
<feature type="compositionally biased region" description="Basic and acidic residues" evidence="1">
    <location>
        <begin position="494"/>
        <end position="505"/>
    </location>
</feature>
<evidence type="ECO:0000256" key="1">
    <source>
        <dbReference type="SAM" id="MobiDB-lite"/>
    </source>
</evidence>
<keyword evidence="3" id="KW-1185">Reference proteome</keyword>
<dbReference type="OrthoDB" id="201882at2157"/>
<evidence type="ECO:0000313" key="3">
    <source>
        <dbReference type="Proteomes" id="UP000637819"/>
    </source>
</evidence>
<name>A0A8T8E0X1_9EURY</name>